<evidence type="ECO:0000313" key="3">
    <source>
        <dbReference type="Proteomes" id="UP000034491"/>
    </source>
</evidence>
<proteinExistence type="predicted"/>
<protein>
    <submittedName>
        <fullName evidence="2">Uncharacterized protein</fullName>
    </submittedName>
</protein>
<comment type="caution">
    <text evidence="2">The sequence shown here is derived from an EMBL/GenBank/DDBJ whole genome shotgun (WGS) entry which is preliminary data.</text>
</comment>
<dbReference type="AlphaFoldDB" id="A0A0M2RFH0"/>
<accession>A0A0M2RFH0</accession>
<keyword evidence="1" id="KW-1133">Transmembrane helix</keyword>
<evidence type="ECO:0000313" key="2">
    <source>
        <dbReference type="EMBL" id="KKJ78770.1"/>
    </source>
</evidence>
<dbReference type="EMBL" id="LANI01000001">
    <property type="protein sequence ID" value="KKJ78770.1"/>
    <property type="molecule type" value="Genomic_DNA"/>
</dbReference>
<sequence length="158" mass="18126">MTEKGWFFGGAGLLFFVSLSMRLFGIPNILTPYPMPLFIVAIMGGKYIFPFITPLLYMLVIKIFSNSRHFSKVVIILILVFAFLNFYHFLNTWDLGVKYRSYEYAQFIAIENIVGFFIALTMGIAGHIKKSRRLILGANLTLFILLSWCAFPYLGEIL</sequence>
<organism evidence="2 3">
    <name type="scientific">Kiloniella litopenaei</name>
    <dbReference type="NCBI Taxonomy" id="1549748"/>
    <lineage>
        <taxon>Bacteria</taxon>
        <taxon>Pseudomonadati</taxon>
        <taxon>Pseudomonadota</taxon>
        <taxon>Alphaproteobacteria</taxon>
        <taxon>Rhodospirillales</taxon>
        <taxon>Kiloniellaceae</taxon>
        <taxon>Kiloniella</taxon>
    </lineage>
</organism>
<keyword evidence="1" id="KW-0812">Transmembrane</keyword>
<feature type="transmembrane region" description="Helical" evidence="1">
    <location>
        <begin position="134"/>
        <end position="154"/>
    </location>
</feature>
<feature type="transmembrane region" description="Helical" evidence="1">
    <location>
        <begin position="35"/>
        <end position="61"/>
    </location>
</feature>
<gene>
    <name evidence="2" type="ORF">WH95_01500</name>
</gene>
<reference evidence="2 3" key="1">
    <citation type="submission" date="2015-03" db="EMBL/GenBank/DDBJ databases">
        <title>Genome sequence of Kiloniella sp. P1-1, isolated from the gut microflora of Pacific white shrimp, Penaeus vannamei.</title>
        <authorList>
            <person name="Shao Z."/>
            <person name="Wang L."/>
            <person name="Li X."/>
        </authorList>
    </citation>
    <scope>NUCLEOTIDE SEQUENCE [LARGE SCALE GENOMIC DNA]</scope>
    <source>
        <strain evidence="2 3">P1-1</strain>
    </source>
</reference>
<keyword evidence="1" id="KW-0472">Membrane</keyword>
<dbReference type="OrthoDB" id="8479348at2"/>
<name>A0A0M2RFH0_9PROT</name>
<dbReference type="STRING" id="1549748.WH95_01500"/>
<feature type="transmembrane region" description="Helical" evidence="1">
    <location>
        <begin position="102"/>
        <end position="122"/>
    </location>
</feature>
<evidence type="ECO:0000256" key="1">
    <source>
        <dbReference type="SAM" id="Phobius"/>
    </source>
</evidence>
<dbReference type="RefSeq" id="WP_046501967.1">
    <property type="nucleotide sequence ID" value="NZ_LANI01000001.1"/>
</dbReference>
<dbReference type="Proteomes" id="UP000034491">
    <property type="component" value="Unassembled WGS sequence"/>
</dbReference>
<feature type="transmembrane region" description="Helical" evidence="1">
    <location>
        <begin position="73"/>
        <end position="90"/>
    </location>
</feature>
<keyword evidence="3" id="KW-1185">Reference proteome</keyword>